<dbReference type="Proteomes" id="UP000286415">
    <property type="component" value="Unassembled WGS sequence"/>
</dbReference>
<name>A0A419QCX4_CLOSI</name>
<feature type="compositionally biased region" description="Polar residues" evidence="1">
    <location>
        <begin position="135"/>
        <end position="144"/>
    </location>
</feature>
<dbReference type="OrthoDB" id="6274492at2759"/>
<feature type="compositionally biased region" description="Basic and acidic residues" evidence="1">
    <location>
        <begin position="44"/>
        <end position="54"/>
    </location>
</feature>
<dbReference type="EMBL" id="NIRI02000056">
    <property type="protein sequence ID" value="KAG5446354.1"/>
    <property type="molecule type" value="Genomic_DNA"/>
</dbReference>
<organism evidence="3 4">
    <name type="scientific">Clonorchis sinensis</name>
    <name type="common">Chinese liver fluke</name>
    <dbReference type="NCBI Taxonomy" id="79923"/>
    <lineage>
        <taxon>Eukaryota</taxon>
        <taxon>Metazoa</taxon>
        <taxon>Spiralia</taxon>
        <taxon>Lophotrochozoa</taxon>
        <taxon>Platyhelminthes</taxon>
        <taxon>Trematoda</taxon>
        <taxon>Digenea</taxon>
        <taxon>Opisthorchiida</taxon>
        <taxon>Opisthorchiata</taxon>
        <taxon>Opisthorchiidae</taxon>
        <taxon>Clonorchis</taxon>
    </lineage>
</organism>
<gene>
    <name evidence="3" type="ORF">CSKR_104275</name>
</gene>
<comment type="caution">
    <text evidence="3">The sequence shown here is derived from an EMBL/GenBank/DDBJ whole genome shotgun (WGS) entry which is preliminary data.</text>
</comment>
<keyword evidence="2" id="KW-1133">Transmembrane helix</keyword>
<evidence type="ECO:0000313" key="4">
    <source>
        <dbReference type="Proteomes" id="UP000286415"/>
    </source>
</evidence>
<evidence type="ECO:0000256" key="2">
    <source>
        <dbReference type="SAM" id="Phobius"/>
    </source>
</evidence>
<accession>A0A419QCX4</accession>
<reference evidence="3 4" key="1">
    <citation type="journal article" date="2018" name="Biotechnol. Adv.">
        <title>Improved genomic resources and new bioinformatic workflow for the carcinogenic parasite Clonorchis sinensis: Biotechnological implications.</title>
        <authorList>
            <person name="Wang D."/>
            <person name="Korhonen P.K."/>
            <person name="Gasser R.B."/>
            <person name="Young N.D."/>
        </authorList>
    </citation>
    <scope>NUCLEOTIDE SEQUENCE [LARGE SCALE GENOMIC DNA]</scope>
    <source>
        <strain evidence="3">Cs-k2</strain>
    </source>
</reference>
<reference evidence="3 4" key="2">
    <citation type="journal article" date="2021" name="Genomics">
        <title>High-quality reference genome for Clonorchis sinensis.</title>
        <authorList>
            <person name="Young N.D."/>
            <person name="Stroehlein A.J."/>
            <person name="Kinkar L."/>
            <person name="Wang T."/>
            <person name="Sohn W.M."/>
            <person name="Chang B.C.H."/>
            <person name="Kaur P."/>
            <person name="Weisz D."/>
            <person name="Dudchenko O."/>
            <person name="Aiden E.L."/>
            <person name="Korhonen P.K."/>
            <person name="Gasser R.B."/>
        </authorList>
    </citation>
    <scope>NUCLEOTIDE SEQUENCE [LARGE SCALE GENOMIC DNA]</scope>
    <source>
        <strain evidence="3">Cs-k2</strain>
    </source>
</reference>
<feature type="compositionally biased region" description="Polar residues" evidence="1">
    <location>
        <begin position="34"/>
        <end position="43"/>
    </location>
</feature>
<evidence type="ECO:0000313" key="3">
    <source>
        <dbReference type="EMBL" id="KAG5446354.1"/>
    </source>
</evidence>
<protein>
    <submittedName>
        <fullName evidence="3">Uncharacterized protein</fullName>
    </submittedName>
</protein>
<keyword evidence="2" id="KW-0472">Membrane</keyword>
<evidence type="ECO:0000256" key="1">
    <source>
        <dbReference type="SAM" id="MobiDB-lite"/>
    </source>
</evidence>
<dbReference type="AlphaFoldDB" id="A0A419QCX4"/>
<keyword evidence="4" id="KW-1185">Reference proteome</keyword>
<feature type="region of interest" description="Disordered" evidence="1">
    <location>
        <begin position="1"/>
        <end position="144"/>
    </location>
</feature>
<proteinExistence type="predicted"/>
<feature type="transmembrane region" description="Helical" evidence="2">
    <location>
        <begin position="188"/>
        <end position="212"/>
    </location>
</feature>
<dbReference type="InParanoid" id="A0A419QCX4"/>
<feature type="compositionally biased region" description="Basic and acidic residues" evidence="1">
    <location>
        <begin position="91"/>
        <end position="113"/>
    </location>
</feature>
<keyword evidence="2" id="KW-0812">Transmembrane</keyword>
<sequence>MAPREPTNWTNSSAIAKQPGCCGPMSESAGDSFELTTQANRTDPATETKVKNFDAESDDLERVVISPDRAASKESSVMQGLDLGESQVDVEGVRTHSVSEKSSSVRETPKQDTAELPEATGTKFPTTDPGRTYPTPGSSDGSYSDESWAYKAHSSQIRYLPLENTKMETILNKVQKKIHWGVREACSVIGLLFFTIGILIVECARMLAYTLLRPWLHLMRFIVHLVSNLFCDVCYICSIGCRRTCLPITDACATWSHEVTVPVVKQFRPVRLYQSQTNQKTWSRMPQNL</sequence>